<dbReference type="OrthoDB" id="3783612at2"/>
<evidence type="ECO:0000313" key="4">
    <source>
        <dbReference type="EMBL" id="AXB43157.1"/>
    </source>
</evidence>
<dbReference type="InterPro" id="IPR001647">
    <property type="entry name" value="HTH_TetR"/>
</dbReference>
<gene>
    <name evidence="4" type="ORF">A4R43_11835</name>
</gene>
<dbReference type="SUPFAM" id="SSF48498">
    <property type="entry name" value="Tetracyclin repressor-like, C-terminal domain"/>
    <property type="match status" value="1"/>
</dbReference>
<dbReference type="EMBL" id="CP015163">
    <property type="protein sequence ID" value="AXB43157.1"/>
    <property type="molecule type" value="Genomic_DNA"/>
</dbReference>
<keyword evidence="5" id="KW-1185">Reference proteome</keyword>
<dbReference type="PROSITE" id="PS50977">
    <property type="entry name" value="HTH_TETR_2"/>
    <property type="match status" value="1"/>
</dbReference>
<dbReference type="SUPFAM" id="SSF46689">
    <property type="entry name" value="Homeodomain-like"/>
    <property type="match status" value="1"/>
</dbReference>
<dbReference type="KEGG" id="aab:A4R43_11835"/>
<dbReference type="Gene3D" id="1.10.357.10">
    <property type="entry name" value="Tetracycline Repressor, domain 2"/>
    <property type="match status" value="1"/>
</dbReference>
<evidence type="ECO:0000256" key="2">
    <source>
        <dbReference type="PROSITE-ProRule" id="PRU00335"/>
    </source>
</evidence>
<keyword evidence="1 2" id="KW-0238">DNA-binding</keyword>
<dbReference type="RefSeq" id="WP_113692402.1">
    <property type="nucleotide sequence ID" value="NZ_CP015163.1"/>
</dbReference>
<feature type="DNA-binding region" description="H-T-H motif" evidence="2">
    <location>
        <begin position="40"/>
        <end position="59"/>
    </location>
</feature>
<reference evidence="4 5" key="1">
    <citation type="submission" date="2016-04" db="EMBL/GenBank/DDBJ databases">
        <title>Complete genome sequence and analysis of deep-sea sediment isolate, Amycolatopsis sp. WP1.</title>
        <authorList>
            <person name="Wang H."/>
            <person name="Chen S."/>
            <person name="Wu Q."/>
        </authorList>
    </citation>
    <scope>NUCLEOTIDE SEQUENCE [LARGE SCALE GENOMIC DNA]</scope>
    <source>
        <strain evidence="4 5">WP1</strain>
    </source>
</reference>
<dbReference type="InterPro" id="IPR009057">
    <property type="entry name" value="Homeodomain-like_sf"/>
</dbReference>
<accession>A0A344L533</accession>
<dbReference type="Proteomes" id="UP000250434">
    <property type="component" value="Chromosome"/>
</dbReference>
<protein>
    <submittedName>
        <fullName evidence="4">Transcriptional regulator</fullName>
    </submittedName>
</protein>
<name>A0A344L533_9PSEU</name>
<evidence type="ECO:0000256" key="1">
    <source>
        <dbReference type="ARBA" id="ARBA00023125"/>
    </source>
</evidence>
<sequence length="201" mass="21293">METSPLRVYGGVAGGDRQAERRAQFVAAGFDLLGTEGTLTVRGACKAAGLAARYFYESFADRDALAAAVFDHVVGEIAETTLAAVQGAPADAHAKVRAGLANIVRLVAEDPRRGRLLFSPKLNLAVLAERRAASARMFAGLLGTQAREFYGAVKDATLELDTEFLVGGLSQTLTAWLDGDLDFTEEQVVARCTAIFLLVSG</sequence>
<feature type="domain" description="HTH tetR-type" evidence="3">
    <location>
        <begin position="19"/>
        <end position="77"/>
    </location>
</feature>
<dbReference type="GO" id="GO:0003677">
    <property type="term" value="F:DNA binding"/>
    <property type="evidence" value="ECO:0007669"/>
    <property type="project" value="UniProtKB-UniRule"/>
</dbReference>
<organism evidence="4 5">
    <name type="scientific">Amycolatopsis albispora</name>
    <dbReference type="NCBI Taxonomy" id="1804986"/>
    <lineage>
        <taxon>Bacteria</taxon>
        <taxon>Bacillati</taxon>
        <taxon>Actinomycetota</taxon>
        <taxon>Actinomycetes</taxon>
        <taxon>Pseudonocardiales</taxon>
        <taxon>Pseudonocardiaceae</taxon>
        <taxon>Amycolatopsis</taxon>
    </lineage>
</organism>
<proteinExistence type="predicted"/>
<evidence type="ECO:0000313" key="5">
    <source>
        <dbReference type="Proteomes" id="UP000250434"/>
    </source>
</evidence>
<dbReference type="InterPro" id="IPR036271">
    <property type="entry name" value="Tet_transcr_reg_TetR-rel_C_sf"/>
</dbReference>
<evidence type="ECO:0000259" key="3">
    <source>
        <dbReference type="PROSITE" id="PS50977"/>
    </source>
</evidence>
<dbReference type="AlphaFoldDB" id="A0A344L533"/>